<evidence type="ECO:0000256" key="3">
    <source>
        <dbReference type="ARBA" id="ARBA00022827"/>
    </source>
</evidence>
<dbReference type="PRINTS" id="PR00420">
    <property type="entry name" value="RNGMNOXGNASE"/>
</dbReference>
<sequence length="382" mass="41008">MPVEHAAIIGAGTAGLTAALALAKRGISSDIFEQAAALAEVGAGLQISPNASRILAKLGILHDIEKVWLEPQFIRLFSGDTLRPLAAVPAGDFARTRWGGPYGVLHRATLQRALLAQVEASSLCTLHCGSRIEPGILPATTRQADVIIGADGVWSKLRQAIKGSPSPRFSGNIAYRFTIAGNSAPAFIDRASVSAFLGPSAHLICYPLKEAGSFNLVAITAGSAARQDWRNEPAEQQLKQLTSRFSGWSADIKSLFGDARMTFWPLYEATEGTWQNGSDTVLIGDAAHAMTPFAAQGAAMAIEDGYELAALLAAHSVKEALPRFERQRAPRVAKIRKRGAFNRFAYHARGPVRLGRDIVLSLKSPQSLAADLDWIYGYRPID</sequence>
<dbReference type="Proteomes" id="UP000232164">
    <property type="component" value="Unassembled WGS sequence"/>
</dbReference>
<evidence type="ECO:0000313" key="7">
    <source>
        <dbReference type="EMBL" id="PKA39723.1"/>
    </source>
</evidence>
<organism evidence="7 8">
    <name type="scientific">Rhizobium sullae</name>
    <name type="common">Rhizobium hedysari</name>
    <dbReference type="NCBI Taxonomy" id="50338"/>
    <lineage>
        <taxon>Bacteria</taxon>
        <taxon>Pseudomonadati</taxon>
        <taxon>Pseudomonadota</taxon>
        <taxon>Alphaproteobacteria</taxon>
        <taxon>Hyphomicrobiales</taxon>
        <taxon>Rhizobiaceae</taxon>
        <taxon>Rhizobium/Agrobacterium group</taxon>
        <taxon>Rhizobium</taxon>
    </lineage>
</organism>
<evidence type="ECO:0000313" key="8">
    <source>
        <dbReference type="Proteomes" id="UP000232164"/>
    </source>
</evidence>
<keyword evidence="5" id="KW-0503">Monooxygenase</keyword>
<dbReference type="InterPro" id="IPR002938">
    <property type="entry name" value="FAD-bd"/>
</dbReference>
<proteinExistence type="predicted"/>
<protein>
    <submittedName>
        <fullName evidence="7">Salicylate hydroxylase</fullName>
    </submittedName>
</protein>
<dbReference type="AlphaFoldDB" id="A0A2N0D0T1"/>
<dbReference type="Pfam" id="PF01494">
    <property type="entry name" value="FAD_binding_3"/>
    <property type="match status" value="2"/>
</dbReference>
<evidence type="ECO:0000259" key="6">
    <source>
        <dbReference type="Pfam" id="PF01494"/>
    </source>
</evidence>
<dbReference type="OrthoDB" id="4230779at2"/>
<evidence type="ECO:0000256" key="2">
    <source>
        <dbReference type="ARBA" id="ARBA00022630"/>
    </source>
</evidence>
<dbReference type="RefSeq" id="WP_086996308.1">
    <property type="nucleotide sequence ID" value="NZ_FWER01000007.1"/>
</dbReference>
<evidence type="ECO:0000256" key="5">
    <source>
        <dbReference type="ARBA" id="ARBA00023033"/>
    </source>
</evidence>
<evidence type="ECO:0000256" key="1">
    <source>
        <dbReference type="ARBA" id="ARBA00001974"/>
    </source>
</evidence>
<dbReference type="GO" id="GO:0071949">
    <property type="term" value="F:FAD binding"/>
    <property type="evidence" value="ECO:0007669"/>
    <property type="project" value="InterPro"/>
</dbReference>
<keyword evidence="3" id="KW-0274">FAD</keyword>
<evidence type="ECO:0000256" key="4">
    <source>
        <dbReference type="ARBA" id="ARBA00023002"/>
    </source>
</evidence>
<comment type="caution">
    <text evidence="7">The sequence shown here is derived from an EMBL/GenBank/DDBJ whole genome shotgun (WGS) entry which is preliminary data.</text>
</comment>
<dbReference type="EMBL" id="PIQN01000026">
    <property type="protein sequence ID" value="PKA39723.1"/>
    <property type="molecule type" value="Genomic_DNA"/>
</dbReference>
<feature type="domain" description="FAD-binding" evidence="6">
    <location>
        <begin position="6"/>
        <end position="81"/>
    </location>
</feature>
<dbReference type="SUPFAM" id="SSF54373">
    <property type="entry name" value="FAD-linked reductases, C-terminal domain"/>
    <property type="match status" value="1"/>
</dbReference>
<dbReference type="InterPro" id="IPR036188">
    <property type="entry name" value="FAD/NAD-bd_sf"/>
</dbReference>
<feature type="domain" description="FAD-binding" evidence="6">
    <location>
        <begin position="143"/>
        <end position="335"/>
    </location>
</feature>
<dbReference type="SUPFAM" id="SSF51905">
    <property type="entry name" value="FAD/NAD(P)-binding domain"/>
    <property type="match status" value="1"/>
</dbReference>
<name>A0A2N0D0T1_RHISU</name>
<dbReference type="PANTHER" id="PTHR13789">
    <property type="entry name" value="MONOOXYGENASE"/>
    <property type="match status" value="1"/>
</dbReference>
<dbReference type="GO" id="GO:0004497">
    <property type="term" value="F:monooxygenase activity"/>
    <property type="evidence" value="ECO:0007669"/>
    <property type="project" value="UniProtKB-KW"/>
</dbReference>
<dbReference type="Gene3D" id="3.50.50.60">
    <property type="entry name" value="FAD/NAD(P)-binding domain"/>
    <property type="match status" value="1"/>
</dbReference>
<accession>A0A2N0D0T1</accession>
<reference evidence="7 8" key="2">
    <citation type="submission" date="2017-12" db="EMBL/GenBank/DDBJ databases">
        <title>Genome sequence of Rhizobium sullae HCNT1 isolated from Sulla coronaria nodules and featuring peculiar denitrification phenotypes.</title>
        <authorList>
            <person name="De Diego-Diaz B."/>
            <person name="Treu L."/>
            <person name="Campanaro S."/>
            <person name="Da Silva Duarte V."/>
            <person name="Basaglia M."/>
            <person name="Favaro L."/>
            <person name="Casella S."/>
            <person name="Squartini A."/>
        </authorList>
    </citation>
    <scope>NUCLEOTIDE SEQUENCE [LARGE SCALE GENOMIC DNA]</scope>
    <source>
        <strain evidence="7 8">HCNT1</strain>
    </source>
</reference>
<dbReference type="PANTHER" id="PTHR13789:SF318">
    <property type="entry name" value="GERANYLGERANYL DIPHOSPHATE REDUCTASE"/>
    <property type="match status" value="1"/>
</dbReference>
<gene>
    <name evidence="7" type="ORF">CWR43_31180</name>
</gene>
<keyword evidence="2" id="KW-0285">Flavoprotein</keyword>
<reference evidence="7 8" key="1">
    <citation type="submission" date="2017-11" db="EMBL/GenBank/DDBJ databases">
        <authorList>
            <person name="Han C.G."/>
        </authorList>
    </citation>
    <scope>NUCLEOTIDE SEQUENCE [LARGE SCALE GENOMIC DNA]</scope>
    <source>
        <strain evidence="7 8">HCNT1</strain>
    </source>
</reference>
<dbReference type="InterPro" id="IPR050493">
    <property type="entry name" value="FAD-dep_Monooxygenase_BioMet"/>
</dbReference>
<dbReference type="STRING" id="1041146.GCA_000427985_05799"/>
<keyword evidence="4" id="KW-0560">Oxidoreductase</keyword>
<comment type="cofactor">
    <cofactor evidence="1">
        <name>FAD</name>
        <dbReference type="ChEBI" id="CHEBI:57692"/>
    </cofactor>
</comment>